<dbReference type="Gene3D" id="2.60.120.920">
    <property type="match status" value="1"/>
</dbReference>
<evidence type="ECO:0000256" key="2">
    <source>
        <dbReference type="ARBA" id="ARBA00006480"/>
    </source>
</evidence>
<feature type="non-terminal residue" evidence="11">
    <location>
        <position position="871"/>
    </location>
</feature>
<dbReference type="InterPro" id="IPR040581">
    <property type="entry name" value="Thioredoxin_11"/>
</dbReference>
<feature type="domain" description="Fibronectin type-III" evidence="10">
    <location>
        <begin position="602"/>
        <end position="702"/>
    </location>
</feature>
<dbReference type="Gene3D" id="2.60.40.10">
    <property type="entry name" value="Immunoglobulins"/>
    <property type="match status" value="1"/>
</dbReference>
<protein>
    <submittedName>
        <fullName evidence="11">Stonustoxin subunit beta-like</fullName>
    </submittedName>
</protein>
<sequence>HSSHLYRPPAPGSRPPQIPNAGRAGAQAHQHRARGGVGGGVEGRCGSQPSHRAGTGARLGEGRQSVAGHPKPGLEPQTHGESRTRPNPLRHRAPLLEMEPLCIQIAALGRPLYPGMLYDCRSDSFIPGVTLWNRESLNKDLDTHVKPHTSFNVTTSDTINEKAKLLEISGSLKASILGGIVEIGGSAKYLNDKASSLHQSRVTMQYGHTVRFEQLTMTHLSKVTYPQVFEQRSATHVVTAVLYGAQAFFVFNSTNFSKEDKTQIEGKLKMVLNNIKNLSGQIGGELNLTENEQELVSGFTCTFHGDFELQHNPTNFTEAVEVYRTLPERLGNKGEKAVPLRVWLYPLRCLDSKAAQMMREIDETLVSRLQSVLEELEDVILSCNDLMAESILQLFPEVHDKIKEFYSSLLQYRVLFQKNLSSVLSAVRGGGKEEQDLESILESHKRSPFSSDKLKKWLGLKRSETSVLVKYTKPLKESHILFSSHLEEVLLDPEIDTTICFTFTSLAYSEPYLSTLSTYLNSDHNEDQSAINEENVQPWFRSDQCSSAMRENLKLFTSFAEANQHRERIKFVSAAISDPEHPGASIRLYQQAQLVDPKYIPVPKPKSAIVEDIQCSSATLRLFMSSENVRYYRVEYRKKLKEAESGAEGIEEWTVTDTVDLQETWTISGLQPSVTYVFRYRAVSDVGVGEASEVTEFHTKPDKVSLSLDMNTAHESLNIDYLDFLRTCSRRNDVFKRPSHPGRFSEVPQVLCSESLSDSCFYWEVDWVGGGFCMGVVYGSINRKSAGNDCLLGLNDKSWCICSLDGTYTSVWHDNKGEYIMKQCGDRLGIYLDWPAGTVTFYSVSSDELVHLHTFHSTFTEPLYPAFYIGK</sequence>
<dbReference type="PROSITE" id="PS50853">
    <property type="entry name" value="FN3"/>
    <property type="match status" value="1"/>
</dbReference>
<dbReference type="Pfam" id="PF24674">
    <property type="entry name" value="MACPF_SNTX"/>
    <property type="match status" value="1"/>
</dbReference>
<dbReference type="InterPro" id="IPR048997">
    <property type="entry name" value="Stonustoxin-like_helical"/>
</dbReference>
<dbReference type="InterPro" id="IPR052090">
    <property type="entry name" value="Cytolytic_pore-forming_toxin"/>
</dbReference>
<dbReference type="Pfam" id="PF00041">
    <property type="entry name" value="fn3"/>
    <property type="match status" value="1"/>
</dbReference>
<comment type="similarity">
    <text evidence="2">Belongs to the SNTX/VTX toxin family.</text>
</comment>
<evidence type="ECO:0000313" key="12">
    <source>
        <dbReference type="Proteomes" id="UP000034805"/>
    </source>
</evidence>
<dbReference type="GO" id="GO:0005576">
    <property type="term" value="C:extracellular region"/>
    <property type="evidence" value="ECO:0007669"/>
    <property type="project" value="UniProtKB-SubCell"/>
</dbReference>
<dbReference type="Pfam" id="PF13765">
    <property type="entry name" value="PRY"/>
    <property type="match status" value="1"/>
</dbReference>
<dbReference type="InterPro" id="IPR006574">
    <property type="entry name" value="PRY"/>
</dbReference>
<gene>
    <name evidence="11" type="ORF">Z043_107847</name>
</gene>
<dbReference type="PROSITE" id="PS50188">
    <property type="entry name" value="B302_SPRY"/>
    <property type="match status" value="1"/>
</dbReference>
<dbReference type="Proteomes" id="UP000034805">
    <property type="component" value="Unassembled WGS sequence"/>
</dbReference>
<keyword evidence="5" id="KW-0354">Hemolysis</keyword>
<dbReference type="PANTHER" id="PTHR31594">
    <property type="entry name" value="AIG1-TYPE G DOMAIN-CONTAINING PROTEIN"/>
    <property type="match status" value="1"/>
</dbReference>
<keyword evidence="7" id="KW-0175">Coiled coil</keyword>
<keyword evidence="3" id="KW-0964">Secreted</keyword>
<dbReference type="InterPro" id="IPR036116">
    <property type="entry name" value="FN3_sf"/>
</dbReference>
<keyword evidence="4" id="KW-0800">Toxin</keyword>
<dbReference type="CDD" id="cd00063">
    <property type="entry name" value="FN3"/>
    <property type="match status" value="1"/>
</dbReference>
<evidence type="ECO:0000256" key="4">
    <source>
        <dbReference type="ARBA" id="ARBA00022656"/>
    </source>
</evidence>
<evidence type="ECO:0000256" key="5">
    <source>
        <dbReference type="ARBA" id="ARBA00022735"/>
    </source>
</evidence>
<dbReference type="InterPro" id="IPR013320">
    <property type="entry name" value="ConA-like_dom_sf"/>
</dbReference>
<dbReference type="InterPro" id="IPR003877">
    <property type="entry name" value="SPRY_dom"/>
</dbReference>
<dbReference type="InterPro" id="IPR013783">
    <property type="entry name" value="Ig-like_fold"/>
</dbReference>
<dbReference type="InterPro" id="IPR003879">
    <property type="entry name" value="Butyrophylin_SPRY"/>
</dbReference>
<evidence type="ECO:0000256" key="6">
    <source>
        <dbReference type="ARBA" id="ARBA00022852"/>
    </source>
</evidence>
<keyword evidence="6" id="KW-0204">Cytolysis</keyword>
<evidence type="ECO:0000313" key="11">
    <source>
        <dbReference type="EMBL" id="KPP73089.1"/>
    </source>
</evidence>
<evidence type="ECO:0000256" key="8">
    <source>
        <dbReference type="SAM" id="MobiDB-lite"/>
    </source>
</evidence>
<dbReference type="InterPro" id="IPR056072">
    <property type="entry name" value="SNTX_MACPF/CDC-like_dom"/>
</dbReference>
<dbReference type="SUPFAM" id="SSF49899">
    <property type="entry name" value="Concanavalin A-like lectins/glucanases"/>
    <property type="match status" value="1"/>
</dbReference>
<evidence type="ECO:0000256" key="3">
    <source>
        <dbReference type="ARBA" id="ARBA00022525"/>
    </source>
</evidence>
<organism evidence="11 12">
    <name type="scientific">Scleropages formosus</name>
    <name type="common">Asian bonytongue</name>
    <name type="synonym">Osteoglossum formosum</name>
    <dbReference type="NCBI Taxonomy" id="113540"/>
    <lineage>
        <taxon>Eukaryota</taxon>
        <taxon>Metazoa</taxon>
        <taxon>Chordata</taxon>
        <taxon>Craniata</taxon>
        <taxon>Vertebrata</taxon>
        <taxon>Euteleostomi</taxon>
        <taxon>Actinopterygii</taxon>
        <taxon>Neopterygii</taxon>
        <taxon>Teleostei</taxon>
        <taxon>Osteoglossocephala</taxon>
        <taxon>Osteoglossomorpha</taxon>
        <taxon>Osteoglossiformes</taxon>
        <taxon>Osteoglossidae</taxon>
        <taxon>Scleropages</taxon>
    </lineage>
</organism>
<dbReference type="PRINTS" id="PR01407">
    <property type="entry name" value="BUTYPHLNCDUF"/>
</dbReference>
<dbReference type="Pfam" id="PF18078">
    <property type="entry name" value="Thioredoxin_11"/>
    <property type="match status" value="1"/>
</dbReference>
<feature type="compositionally biased region" description="Pro residues" evidence="8">
    <location>
        <begin position="8"/>
        <end position="18"/>
    </location>
</feature>
<comment type="subcellular location">
    <subcellularLocation>
        <location evidence="1">Secreted</location>
    </subcellularLocation>
</comment>
<dbReference type="GO" id="GO:0031640">
    <property type="term" value="P:killing of cells of another organism"/>
    <property type="evidence" value="ECO:0007669"/>
    <property type="project" value="UniProtKB-KW"/>
</dbReference>
<dbReference type="SUPFAM" id="SSF49265">
    <property type="entry name" value="Fibronectin type III"/>
    <property type="match status" value="1"/>
</dbReference>
<dbReference type="InterPro" id="IPR043136">
    <property type="entry name" value="B30.2/SPRY_sf"/>
</dbReference>
<feature type="non-terminal residue" evidence="11">
    <location>
        <position position="1"/>
    </location>
</feature>
<accession>A0A0N8K0U2</accession>
<evidence type="ECO:0000256" key="7">
    <source>
        <dbReference type="ARBA" id="ARBA00023054"/>
    </source>
</evidence>
<dbReference type="AlphaFoldDB" id="A0A0N8K0U2"/>
<dbReference type="PANTHER" id="PTHR31594:SF11">
    <property type="entry name" value="NEOVERRUCOTOXIN SUBUNIT ALPHA-LIKE ISOFORM X1-RELATED"/>
    <property type="match status" value="1"/>
</dbReference>
<dbReference type="SMART" id="SM00449">
    <property type="entry name" value="SPRY"/>
    <property type="match status" value="1"/>
</dbReference>
<dbReference type="Pfam" id="PF00622">
    <property type="entry name" value="SPRY"/>
    <property type="match status" value="1"/>
</dbReference>
<reference evidence="11 12" key="1">
    <citation type="submission" date="2015-08" db="EMBL/GenBank/DDBJ databases">
        <title>The genome of the Asian arowana (Scleropages formosus).</title>
        <authorList>
            <person name="Tan M.H."/>
            <person name="Gan H.M."/>
            <person name="Croft L.J."/>
            <person name="Austin C.M."/>
        </authorList>
    </citation>
    <scope>NUCLEOTIDE SEQUENCE [LARGE SCALE GENOMIC DNA]</scope>
    <source>
        <strain evidence="11">Aro1</strain>
    </source>
</reference>
<evidence type="ECO:0000259" key="9">
    <source>
        <dbReference type="PROSITE" id="PS50188"/>
    </source>
</evidence>
<dbReference type="InterPro" id="IPR001870">
    <property type="entry name" value="B30.2/SPRY"/>
</dbReference>
<evidence type="ECO:0000259" key="10">
    <source>
        <dbReference type="PROSITE" id="PS50853"/>
    </source>
</evidence>
<comment type="caution">
    <text evidence="11">The sequence shown here is derived from an EMBL/GenBank/DDBJ whole genome shotgun (WGS) entry which is preliminary data.</text>
</comment>
<proteinExistence type="inferred from homology"/>
<evidence type="ECO:0000256" key="1">
    <source>
        <dbReference type="ARBA" id="ARBA00004613"/>
    </source>
</evidence>
<feature type="region of interest" description="Disordered" evidence="8">
    <location>
        <begin position="1"/>
        <end position="88"/>
    </location>
</feature>
<dbReference type="STRING" id="113540.ENSSFOP00015009501"/>
<dbReference type="GO" id="GO:0090729">
    <property type="term" value="F:toxin activity"/>
    <property type="evidence" value="ECO:0007669"/>
    <property type="project" value="UniProtKB-KW"/>
</dbReference>
<name>A0A0N8K0U2_SCLFO</name>
<feature type="domain" description="B30.2/SPRY" evidence="9">
    <location>
        <begin position="686"/>
        <end position="871"/>
    </location>
</feature>
<dbReference type="EMBL" id="JARO02002278">
    <property type="protein sequence ID" value="KPP73089.1"/>
    <property type="molecule type" value="Genomic_DNA"/>
</dbReference>
<dbReference type="Pfam" id="PF21109">
    <property type="entry name" value="Stonustoxin_helical"/>
    <property type="match status" value="1"/>
</dbReference>
<dbReference type="InterPro" id="IPR003961">
    <property type="entry name" value="FN3_dom"/>
</dbReference>